<feature type="compositionally biased region" description="Basic and acidic residues" evidence="3">
    <location>
        <begin position="260"/>
        <end position="273"/>
    </location>
</feature>
<feature type="compositionally biased region" description="Basic and acidic residues" evidence="3">
    <location>
        <begin position="472"/>
        <end position="527"/>
    </location>
</feature>
<dbReference type="GO" id="GO:0000775">
    <property type="term" value="C:chromosome, centromeric region"/>
    <property type="evidence" value="ECO:0007669"/>
    <property type="project" value="InterPro"/>
</dbReference>
<proteinExistence type="inferred from homology"/>
<feature type="region of interest" description="Disordered" evidence="3">
    <location>
        <begin position="431"/>
        <end position="454"/>
    </location>
</feature>
<accession>S8BPJ4</accession>
<feature type="compositionally biased region" description="Low complexity" evidence="3">
    <location>
        <begin position="589"/>
        <end position="604"/>
    </location>
</feature>
<feature type="domain" description="Shugoshin C-terminal" evidence="4">
    <location>
        <begin position="395"/>
        <end position="417"/>
    </location>
</feature>
<feature type="compositionally biased region" description="Basic and acidic residues" evidence="3">
    <location>
        <begin position="215"/>
        <end position="231"/>
    </location>
</feature>
<keyword evidence="2" id="KW-0159">Chromosome partition</keyword>
<evidence type="ECO:0000256" key="3">
    <source>
        <dbReference type="SAM" id="MobiDB-lite"/>
    </source>
</evidence>
<dbReference type="HOGENOM" id="CLU_416790_0_0_1"/>
<evidence type="ECO:0000313" key="5">
    <source>
        <dbReference type="EMBL" id="EPS37157.1"/>
    </source>
</evidence>
<feature type="region of interest" description="Disordered" evidence="3">
    <location>
        <begin position="202"/>
        <end position="285"/>
    </location>
</feature>
<evidence type="ECO:0000313" key="6">
    <source>
        <dbReference type="Proteomes" id="UP000015100"/>
    </source>
</evidence>
<feature type="compositionally biased region" description="Polar residues" evidence="3">
    <location>
        <begin position="553"/>
        <end position="572"/>
    </location>
</feature>
<dbReference type="eggNOG" id="ENOG502SFX7">
    <property type="taxonomic scope" value="Eukaryota"/>
</dbReference>
<comment type="caution">
    <text evidence="5">The sequence shown here is derived from an EMBL/GenBank/DDBJ whole genome shotgun (WGS) entry which is preliminary data.</text>
</comment>
<feature type="compositionally biased region" description="Low complexity" evidence="3">
    <location>
        <begin position="615"/>
        <end position="631"/>
    </location>
</feature>
<sequence length="665" mass="73498">MAKLSDLNQNPALDSLESLKRRYQRQNRELAKANANQAQQIQVLQSEIAHQNAENIRLGSEIIHLQRQLDVRDSRTSLGVSDGTKRLLEEKLLELSELVRGLGDGGNSGSKRRLSGKRFPTAVKPEPRERPDGLLQDIPENGAVGRTAVSPLFPTTNPSESRLESPSKNYIPLDSAMFDIRPRRRRDSANVENLIIEPRISVSEPEDQPNGFTKEASKRKYPTEEIDDRIPPPRLSDLEDVFSSPMTGHREMEPESQAEGVKEYKDSDADIPSKKNNPSAPSPVEVEIAPVPRSLCSSRKSFDNIQERAQSQIQAPLVTALTETRRILEPKSTNIVTLNNSPVKLPTAADFEYVKKDKISPKDREPAKKSSKIIAKPIIVQGAENTMTPEKTVERNRRTRGVTVNYALPALNKKMRRETETLVDAVTGIQQPKRRSVANTEDSSAAPTPAATPLEGERKILKTNLEDLERRTSKMSIHHDGQLESELVEKKATAERSGMSERDIRKRMAERTSRDREARLEETRKDIYAFTSSSSPDATELGGRRSSGDKHSLTGSAISGSHQRRTSVSNGIATIGIGSGVRKEGEIRASSSTSSSANLKSASDLLEERRRRRATLGGSTSSSASSSLSADTKSRKSVGFADSVTERERTSSSSSRDTRRRSMVV</sequence>
<feature type="region of interest" description="Disordered" evidence="3">
    <location>
        <begin position="1"/>
        <end position="20"/>
    </location>
</feature>
<feature type="compositionally biased region" description="Basic and acidic residues" evidence="3">
    <location>
        <begin position="542"/>
        <end position="552"/>
    </location>
</feature>
<dbReference type="GO" id="GO:0005634">
    <property type="term" value="C:nucleus"/>
    <property type="evidence" value="ECO:0007669"/>
    <property type="project" value="InterPro"/>
</dbReference>
<dbReference type="OMA" id="GHREMEP"/>
<reference evidence="5 6" key="1">
    <citation type="journal article" date="2013" name="PLoS Genet.">
        <title>Genomic mechanisms accounting for the adaptation to parasitism in nematode-trapping fungi.</title>
        <authorList>
            <person name="Meerupati T."/>
            <person name="Andersson K.M."/>
            <person name="Friman E."/>
            <person name="Kumar D."/>
            <person name="Tunlid A."/>
            <person name="Ahren D."/>
        </authorList>
    </citation>
    <scope>NUCLEOTIDE SEQUENCE [LARGE SCALE GENOMIC DNA]</scope>
    <source>
        <strain evidence="5 6">CBS 200.50</strain>
    </source>
</reference>
<dbReference type="Proteomes" id="UP000015100">
    <property type="component" value="Unassembled WGS sequence"/>
</dbReference>
<dbReference type="AlphaFoldDB" id="S8BPJ4"/>
<comment type="similarity">
    <text evidence="1">Belongs to the shugoshin family.</text>
</comment>
<dbReference type="GO" id="GO:0045132">
    <property type="term" value="P:meiotic chromosome segregation"/>
    <property type="evidence" value="ECO:0007669"/>
    <property type="project" value="InterPro"/>
</dbReference>
<feature type="compositionally biased region" description="Polar residues" evidence="3">
    <location>
        <begin position="1"/>
        <end position="12"/>
    </location>
</feature>
<feature type="compositionally biased region" description="Polar residues" evidence="3">
    <location>
        <begin position="153"/>
        <end position="168"/>
    </location>
</feature>
<feature type="region of interest" description="Disordered" evidence="3">
    <location>
        <begin position="472"/>
        <end position="665"/>
    </location>
</feature>
<dbReference type="OrthoDB" id="5394106at2759"/>
<name>S8BPJ4_DACHA</name>
<dbReference type="EMBL" id="AQGS01000750">
    <property type="protein sequence ID" value="EPS37157.1"/>
    <property type="molecule type" value="Genomic_DNA"/>
</dbReference>
<evidence type="ECO:0000259" key="4">
    <source>
        <dbReference type="Pfam" id="PF07557"/>
    </source>
</evidence>
<evidence type="ECO:0000256" key="2">
    <source>
        <dbReference type="ARBA" id="ARBA00022829"/>
    </source>
</evidence>
<feature type="region of interest" description="Disordered" evidence="3">
    <location>
        <begin position="102"/>
        <end position="168"/>
    </location>
</feature>
<keyword evidence="6" id="KW-1185">Reference proteome</keyword>
<reference evidence="6" key="2">
    <citation type="submission" date="2013-04" db="EMBL/GenBank/DDBJ databases">
        <title>Genomic mechanisms accounting for the adaptation to parasitism in nematode-trapping fungi.</title>
        <authorList>
            <person name="Ahren D.G."/>
        </authorList>
    </citation>
    <scope>NUCLEOTIDE SEQUENCE [LARGE SCALE GENOMIC DNA]</scope>
    <source>
        <strain evidence="6">CBS 200.50</strain>
    </source>
</reference>
<evidence type="ECO:0000256" key="1">
    <source>
        <dbReference type="ARBA" id="ARBA00010845"/>
    </source>
</evidence>
<protein>
    <recommendedName>
        <fullName evidence="4">Shugoshin C-terminal domain-containing protein</fullName>
    </recommendedName>
</protein>
<feature type="compositionally biased region" description="Low complexity" evidence="3">
    <location>
        <begin position="274"/>
        <end position="283"/>
    </location>
</feature>
<dbReference type="STRING" id="1284197.S8BPJ4"/>
<dbReference type="Pfam" id="PF07557">
    <property type="entry name" value="Shugoshin_C"/>
    <property type="match status" value="1"/>
</dbReference>
<gene>
    <name evidence="5" type="ORF">H072_9240</name>
</gene>
<organism evidence="5 6">
    <name type="scientific">Dactylellina haptotyla (strain CBS 200.50)</name>
    <name type="common">Nematode-trapping fungus</name>
    <name type="synonym">Monacrosporium haptotylum</name>
    <dbReference type="NCBI Taxonomy" id="1284197"/>
    <lineage>
        <taxon>Eukaryota</taxon>
        <taxon>Fungi</taxon>
        <taxon>Dikarya</taxon>
        <taxon>Ascomycota</taxon>
        <taxon>Pezizomycotina</taxon>
        <taxon>Orbiliomycetes</taxon>
        <taxon>Orbiliales</taxon>
        <taxon>Orbiliaceae</taxon>
        <taxon>Dactylellina</taxon>
    </lineage>
</organism>
<dbReference type="InterPro" id="IPR011515">
    <property type="entry name" value="Shugoshin_C"/>
</dbReference>